<sequence length="294" mass="32604">MKAIIKTMFIAVFVLSAFVLVNALTHNPSVDQKLELISFTINEERAITHLSQSIEFKTISNQQASKKNFEEFERFINWLKTNYKLVVKNTSLQTFNETLLFKWEGQDTSLKPILLTGHYDVVPVIPGTEDKWKEPPFSGKVDSEHIWGRGALDDKSGVIGILEAVTYLMETGFQPSRTLYLSFGHDEEIGGVNGAALVTQHFSDNGIQLEWSLDEGSFLLGGFIPNVDKLVAAINVAEKGSVTMQVVGKAQGGHSSMPTTKSAVGYLSKALARLEDNRMPGRLEGLSLEMFDEM</sequence>
<keyword evidence="5" id="KW-0862">Zinc</keyword>
<reference evidence="6" key="1">
    <citation type="submission" date="2018-05" db="EMBL/GenBank/DDBJ databases">
        <authorList>
            <person name="Lanie J.A."/>
            <person name="Ng W.-L."/>
            <person name="Kazmierczak K.M."/>
            <person name="Andrzejewski T.M."/>
            <person name="Davidsen T.M."/>
            <person name="Wayne K.J."/>
            <person name="Tettelin H."/>
            <person name="Glass J.I."/>
            <person name="Rusch D."/>
            <person name="Podicherti R."/>
            <person name="Tsui H.-C.T."/>
            <person name="Winkler M.E."/>
        </authorList>
    </citation>
    <scope>NUCLEOTIDE SEQUENCE</scope>
</reference>
<feature type="non-terminal residue" evidence="6">
    <location>
        <position position="294"/>
    </location>
</feature>
<dbReference type="EMBL" id="UINC01119172">
    <property type="protein sequence ID" value="SVC92799.1"/>
    <property type="molecule type" value="Genomic_DNA"/>
</dbReference>
<dbReference type="Pfam" id="PF01546">
    <property type="entry name" value="Peptidase_M20"/>
    <property type="match status" value="1"/>
</dbReference>
<evidence type="ECO:0000256" key="3">
    <source>
        <dbReference type="ARBA" id="ARBA00022723"/>
    </source>
</evidence>
<organism evidence="6">
    <name type="scientific">marine metagenome</name>
    <dbReference type="NCBI Taxonomy" id="408172"/>
    <lineage>
        <taxon>unclassified sequences</taxon>
        <taxon>metagenomes</taxon>
        <taxon>ecological metagenomes</taxon>
    </lineage>
</organism>
<dbReference type="GO" id="GO:0046872">
    <property type="term" value="F:metal ion binding"/>
    <property type="evidence" value="ECO:0007669"/>
    <property type="project" value="UniProtKB-KW"/>
</dbReference>
<dbReference type="AlphaFoldDB" id="A0A382R4X5"/>
<dbReference type="InterPro" id="IPR001261">
    <property type="entry name" value="ArgE/DapE_CS"/>
</dbReference>
<gene>
    <name evidence="6" type="ORF">METZ01_LOCUS345653</name>
</gene>
<keyword evidence="4" id="KW-0378">Hydrolase</keyword>
<dbReference type="PANTHER" id="PTHR45962">
    <property type="entry name" value="N-FATTY-ACYL-AMINO ACID SYNTHASE/HYDROLASE PM20D1"/>
    <property type="match status" value="1"/>
</dbReference>
<dbReference type="PROSITE" id="PS00758">
    <property type="entry name" value="ARGE_DAPE_CPG2_1"/>
    <property type="match status" value="1"/>
</dbReference>
<protein>
    <submittedName>
        <fullName evidence="6">Uncharacterized protein</fullName>
    </submittedName>
</protein>
<evidence type="ECO:0000256" key="5">
    <source>
        <dbReference type="ARBA" id="ARBA00022833"/>
    </source>
</evidence>
<dbReference type="PANTHER" id="PTHR45962:SF1">
    <property type="entry name" value="N-FATTY-ACYL-AMINO ACID SYNTHASE_HYDROLASE PM20D1"/>
    <property type="match status" value="1"/>
</dbReference>
<evidence type="ECO:0000256" key="4">
    <source>
        <dbReference type="ARBA" id="ARBA00022801"/>
    </source>
</evidence>
<evidence type="ECO:0000313" key="6">
    <source>
        <dbReference type="EMBL" id="SVC92799.1"/>
    </source>
</evidence>
<dbReference type="GO" id="GO:0006508">
    <property type="term" value="P:proteolysis"/>
    <property type="evidence" value="ECO:0007669"/>
    <property type="project" value="UniProtKB-KW"/>
</dbReference>
<evidence type="ECO:0000256" key="1">
    <source>
        <dbReference type="ARBA" id="ARBA00006247"/>
    </source>
</evidence>
<accession>A0A382R4X5</accession>
<comment type="similarity">
    <text evidence="1">Belongs to the peptidase M20A family.</text>
</comment>
<dbReference type="Gene3D" id="3.40.630.10">
    <property type="entry name" value="Zn peptidases"/>
    <property type="match status" value="1"/>
</dbReference>
<keyword evidence="2" id="KW-0645">Protease</keyword>
<dbReference type="GO" id="GO:0008233">
    <property type="term" value="F:peptidase activity"/>
    <property type="evidence" value="ECO:0007669"/>
    <property type="project" value="UniProtKB-KW"/>
</dbReference>
<dbReference type="InterPro" id="IPR002933">
    <property type="entry name" value="Peptidase_M20"/>
</dbReference>
<proteinExistence type="inferred from homology"/>
<dbReference type="SUPFAM" id="SSF53187">
    <property type="entry name" value="Zn-dependent exopeptidases"/>
    <property type="match status" value="1"/>
</dbReference>
<dbReference type="InterPro" id="IPR047177">
    <property type="entry name" value="Pept_M20A"/>
</dbReference>
<keyword evidence="3" id="KW-0479">Metal-binding</keyword>
<name>A0A382R4X5_9ZZZZ</name>
<evidence type="ECO:0000256" key="2">
    <source>
        <dbReference type="ARBA" id="ARBA00022670"/>
    </source>
</evidence>